<feature type="compositionally biased region" description="Basic and acidic residues" evidence="1">
    <location>
        <begin position="25"/>
        <end position="36"/>
    </location>
</feature>
<comment type="caution">
    <text evidence="2">The sequence shown here is derived from an EMBL/GenBank/DDBJ whole genome shotgun (WGS) entry which is preliminary data.</text>
</comment>
<dbReference type="Proteomes" id="UP000824469">
    <property type="component" value="Unassembled WGS sequence"/>
</dbReference>
<sequence length="51" mass="5654">SYGDSNYHKRIEWMGRAGYQRGEGKEFLSESGDGKGKLCANLGERGKGEED</sequence>
<name>A0AA38CLN5_TAXCH</name>
<dbReference type="EMBL" id="JAHRHJ020000010">
    <property type="protein sequence ID" value="KAH9298773.1"/>
    <property type="molecule type" value="Genomic_DNA"/>
</dbReference>
<feature type="region of interest" description="Disordered" evidence="1">
    <location>
        <begin position="25"/>
        <end position="51"/>
    </location>
</feature>
<accession>A0AA38CLN5</accession>
<evidence type="ECO:0000256" key="1">
    <source>
        <dbReference type="SAM" id="MobiDB-lite"/>
    </source>
</evidence>
<organism evidence="2 3">
    <name type="scientific">Taxus chinensis</name>
    <name type="common">Chinese yew</name>
    <name type="synonym">Taxus wallichiana var. chinensis</name>
    <dbReference type="NCBI Taxonomy" id="29808"/>
    <lineage>
        <taxon>Eukaryota</taxon>
        <taxon>Viridiplantae</taxon>
        <taxon>Streptophyta</taxon>
        <taxon>Embryophyta</taxon>
        <taxon>Tracheophyta</taxon>
        <taxon>Spermatophyta</taxon>
        <taxon>Pinopsida</taxon>
        <taxon>Pinidae</taxon>
        <taxon>Conifers II</taxon>
        <taxon>Cupressales</taxon>
        <taxon>Taxaceae</taxon>
        <taxon>Taxus</taxon>
    </lineage>
</organism>
<protein>
    <submittedName>
        <fullName evidence="2">Uncharacterized protein</fullName>
    </submittedName>
</protein>
<feature type="non-terminal residue" evidence="2">
    <location>
        <position position="1"/>
    </location>
</feature>
<evidence type="ECO:0000313" key="3">
    <source>
        <dbReference type="Proteomes" id="UP000824469"/>
    </source>
</evidence>
<dbReference type="AlphaFoldDB" id="A0AA38CLN5"/>
<evidence type="ECO:0000313" key="2">
    <source>
        <dbReference type="EMBL" id="KAH9298773.1"/>
    </source>
</evidence>
<keyword evidence="3" id="KW-1185">Reference proteome</keyword>
<proteinExistence type="predicted"/>
<reference evidence="2 3" key="1">
    <citation type="journal article" date="2021" name="Nat. Plants">
        <title>The Taxus genome provides insights into paclitaxel biosynthesis.</title>
        <authorList>
            <person name="Xiong X."/>
            <person name="Gou J."/>
            <person name="Liao Q."/>
            <person name="Li Y."/>
            <person name="Zhou Q."/>
            <person name="Bi G."/>
            <person name="Li C."/>
            <person name="Du R."/>
            <person name="Wang X."/>
            <person name="Sun T."/>
            <person name="Guo L."/>
            <person name="Liang H."/>
            <person name="Lu P."/>
            <person name="Wu Y."/>
            <person name="Zhang Z."/>
            <person name="Ro D.K."/>
            <person name="Shang Y."/>
            <person name="Huang S."/>
            <person name="Yan J."/>
        </authorList>
    </citation>
    <scope>NUCLEOTIDE SEQUENCE [LARGE SCALE GENOMIC DNA]</scope>
    <source>
        <strain evidence="2">Ta-2019</strain>
    </source>
</reference>
<gene>
    <name evidence="2" type="ORF">KI387_030455</name>
</gene>
<feature type="non-terminal residue" evidence="2">
    <location>
        <position position="51"/>
    </location>
</feature>